<dbReference type="InterPro" id="IPR048279">
    <property type="entry name" value="MdtK-like"/>
</dbReference>
<feature type="transmembrane region" description="Helical" evidence="10">
    <location>
        <begin position="20"/>
        <end position="40"/>
    </location>
</feature>
<keyword evidence="5 10" id="KW-0812">Transmembrane</keyword>
<keyword evidence="2" id="KW-0813">Transport</keyword>
<sequence>MFSVSSFTARWHAPQGYREVLRVSLPLIAGMLSTTVMQFTDRLFLSHYSVTSIAAALPSSMAAAVLQLPLAGLCGYVAVFIAHYVGAGRHKEVGAALWQGLWMTLAGTVLLAFACLLAGPLFTWTGHAPAVMAEEITYFRILTLGSAFFLLGSVVSGFFIGRGHTRPVLVANLLGALLNIPLDYALIFGAWGFPELGIAGAGIATVIGWAFCAVILGFGVFTAKNDKEFHVFRAWRVNAELVVRLLRFGGPSGVNLFMEVVGFAWFVLEVGKLGEVPLAASNIAFSVNSLVFMPMLGMNSAVAALVGQAMGAGRPDQAARATYNALHLCLMYMIPMALAFFLFAGPLMDIFRPGDPSVVYAPIRATGIVLIYYIAVYSLVDSCNIVFLGALKGAGDTLAVMLILGGEALFVLILPILAMKTLGVASLHPLWAALTVYIMSLALCAFLRFRNGKWRRMRVVPE</sequence>
<dbReference type="PANTHER" id="PTHR43298:SF2">
    <property type="entry name" value="FMN_FAD EXPORTER YEEO-RELATED"/>
    <property type="match status" value="1"/>
</dbReference>
<evidence type="ECO:0000256" key="8">
    <source>
        <dbReference type="ARBA" id="ARBA00023136"/>
    </source>
</evidence>
<dbReference type="GO" id="GO:0042910">
    <property type="term" value="F:xenobiotic transmembrane transporter activity"/>
    <property type="evidence" value="ECO:0007669"/>
    <property type="project" value="InterPro"/>
</dbReference>
<keyword evidence="8 10" id="KW-0472">Membrane</keyword>
<accession>A0A212IVW4</accession>
<feature type="transmembrane region" description="Helical" evidence="10">
    <location>
        <begin position="283"/>
        <end position="307"/>
    </location>
</feature>
<evidence type="ECO:0000256" key="5">
    <source>
        <dbReference type="ARBA" id="ARBA00022692"/>
    </source>
</evidence>
<feature type="transmembrane region" description="Helical" evidence="10">
    <location>
        <begin position="97"/>
        <end position="119"/>
    </location>
</feature>
<dbReference type="EMBL" id="FLUQ01000001">
    <property type="protein sequence ID" value="SBV91320.1"/>
    <property type="molecule type" value="Genomic_DNA"/>
</dbReference>
<evidence type="ECO:0000256" key="9">
    <source>
        <dbReference type="ARBA" id="ARBA00031636"/>
    </source>
</evidence>
<keyword evidence="4" id="KW-1003">Cell membrane</keyword>
<feature type="transmembrane region" description="Helical" evidence="10">
    <location>
        <begin position="398"/>
        <end position="418"/>
    </location>
</feature>
<dbReference type="GO" id="GO:0015297">
    <property type="term" value="F:antiporter activity"/>
    <property type="evidence" value="ECO:0007669"/>
    <property type="project" value="UniProtKB-KW"/>
</dbReference>
<protein>
    <recommendedName>
        <fullName evidence="9">Multidrug-efflux transporter</fullName>
    </recommendedName>
</protein>
<keyword evidence="3" id="KW-0050">Antiport</keyword>
<evidence type="ECO:0000313" key="11">
    <source>
        <dbReference type="EMBL" id="SBV91320.1"/>
    </source>
</evidence>
<organism evidence="11">
    <name type="scientific">uncultured delta proteobacterium</name>
    <dbReference type="NCBI Taxonomy" id="34034"/>
    <lineage>
        <taxon>Bacteria</taxon>
        <taxon>Deltaproteobacteria</taxon>
        <taxon>environmental samples</taxon>
    </lineage>
</organism>
<proteinExistence type="predicted"/>
<feature type="transmembrane region" description="Helical" evidence="10">
    <location>
        <begin position="430"/>
        <end position="449"/>
    </location>
</feature>
<dbReference type="CDD" id="cd13133">
    <property type="entry name" value="MATE_like_7"/>
    <property type="match status" value="1"/>
</dbReference>
<feature type="transmembrane region" description="Helical" evidence="10">
    <location>
        <begin position="368"/>
        <end position="391"/>
    </location>
</feature>
<dbReference type="NCBIfam" id="TIGR00797">
    <property type="entry name" value="matE"/>
    <property type="match status" value="1"/>
</dbReference>
<feature type="transmembrane region" description="Helical" evidence="10">
    <location>
        <begin position="244"/>
        <end position="268"/>
    </location>
</feature>
<feature type="transmembrane region" description="Helical" evidence="10">
    <location>
        <begin position="139"/>
        <end position="161"/>
    </location>
</feature>
<dbReference type="InterPro" id="IPR050222">
    <property type="entry name" value="MATE_MdtK"/>
</dbReference>
<evidence type="ECO:0000256" key="1">
    <source>
        <dbReference type="ARBA" id="ARBA00004651"/>
    </source>
</evidence>
<evidence type="ECO:0000256" key="6">
    <source>
        <dbReference type="ARBA" id="ARBA00022989"/>
    </source>
</evidence>
<feature type="transmembrane region" description="Helical" evidence="10">
    <location>
        <begin position="60"/>
        <end position="85"/>
    </location>
</feature>
<dbReference type="GO" id="GO:0005886">
    <property type="term" value="C:plasma membrane"/>
    <property type="evidence" value="ECO:0007669"/>
    <property type="project" value="UniProtKB-SubCell"/>
</dbReference>
<dbReference type="PIRSF" id="PIRSF006603">
    <property type="entry name" value="DinF"/>
    <property type="match status" value="1"/>
</dbReference>
<keyword evidence="7" id="KW-0406">Ion transport</keyword>
<feature type="transmembrane region" description="Helical" evidence="10">
    <location>
        <begin position="168"/>
        <end position="191"/>
    </location>
</feature>
<evidence type="ECO:0000256" key="4">
    <source>
        <dbReference type="ARBA" id="ARBA00022475"/>
    </source>
</evidence>
<evidence type="ECO:0000256" key="7">
    <source>
        <dbReference type="ARBA" id="ARBA00023065"/>
    </source>
</evidence>
<dbReference type="Pfam" id="PF01554">
    <property type="entry name" value="MatE"/>
    <property type="match status" value="2"/>
</dbReference>
<feature type="transmembrane region" description="Helical" evidence="10">
    <location>
        <begin position="328"/>
        <end position="348"/>
    </location>
</feature>
<comment type="subcellular location">
    <subcellularLocation>
        <location evidence="1">Cell membrane</location>
        <topology evidence="1">Multi-pass membrane protein</topology>
    </subcellularLocation>
</comment>
<evidence type="ECO:0000256" key="10">
    <source>
        <dbReference type="SAM" id="Phobius"/>
    </source>
</evidence>
<name>A0A212IVW4_9DELT</name>
<reference evidence="11" key="1">
    <citation type="submission" date="2016-04" db="EMBL/GenBank/DDBJ databases">
        <authorList>
            <person name="Evans L.H."/>
            <person name="Alamgir A."/>
            <person name="Owens N."/>
            <person name="Weber N.D."/>
            <person name="Virtaneva K."/>
            <person name="Barbian K."/>
            <person name="Babar A."/>
            <person name="Rosenke K."/>
        </authorList>
    </citation>
    <scope>NUCLEOTIDE SEQUENCE</scope>
    <source>
        <strain evidence="11">86</strain>
    </source>
</reference>
<keyword evidence="6 10" id="KW-1133">Transmembrane helix</keyword>
<dbReference type="GO" id="GO:0006811">
    <property type="term" value="P:monoatomic ion transport"/>
    <property type="evidence" value="ECO:0007669"/>
    <property type="project" value="UniProtKB-KW"/>
</dbReference>
<feature type="transmembrane region" description="Helical" evidence="10">
    <location>
        <begin position="197"/>
        <end position="223"/>
    </location>
</feature>
<gene>
    <name evidence="11" type="ORF">KL86DPRO_10171</name>
</gene>
<dbReference type="AlphaFoldDB" id="A0A212IVW4"/>
<dbReference type="InterPro" id="IPR002528">
    <property type="entry name" value="MATE_fam"/>
</dbReference>
<evidence type="ECO:0000256" key="2">
    <source>
        <dbReference type="ARBA" id="ARBA00022448"/>
    </source>
</evidence>
<evidence type="ECO:0000256" key="3">
    <source>
        <dbReference type="ARBA" id="ARBA00022449"/>
    </source>
</evidence>
<dbReference type="PANTHER" id="PTHR43298">
    <property type="entry name" value="MULTIDRUG RESISTANCE PROTEIN NORM-RELATED"/>
    <property type="match status" value="1"/>
</dbReference>